<dbReference type="OrthoDB" id="9771846at2"/>
<accession>A0A4P7SNZ3</accession>
<feature type="region of interest" description="Disordered" evidence="5">
    <location>
        <begin position="1"/>
        <end position="35"/>
    </location>
</feature>
<feature type="region of interest" description="Disordered" evidence="5">
    <location>
        <begin position="323"/>
        <end position="409"/>
    </location>
</feature>
<feature type="domain" description="Glycosyltransferase 2-like" evidence="6">
    <location>
        <begin position="44"/>
        <end position="196"/>
    </location>
</feature>
<comment type="pathway">
    <text evidence="1">Cell wall biogenesis; cell wall polysaccharide biosynthesis.</text>
</comment>
<evidence type="ECO:0000256" key="1">
    <source>
        <dbReference type="ARBA" id="ARBA00004776"/>
    </source>
</evidence>
<comment type="similarity">
    <text evidence="2">Belongs to the glycosyltransferase 2 family.</text>
</comment>
<evidence type="ECO:0000256" key="5">
    <source>
        <dbReference type="SAM" id="MobiDB-lite"/>
    </source>
</evidence>
<keyword evidence="8" id="KW-1185">Reference proteome</keyword>
<gene>
    <name evidence="7" type="ORF">E5225_08355</name>
</gene>
<evidence type="ECO:0000256" key="4">
    <source>
        <dbReference type="ARBA" id="ARBA00022679"/>
    </source>
</evidence>
<dbReference type="GO" id="GO:0016757">
    <property type="term" value="F:glycosyltransferase activity"/>
    <property type="evidence" value="ECO:0007669"/>
    <property type="project" value="UniProtKB-KW"/>
</dbReference>
<keyword evidence="4 7" id="KW-0808">Transferase</keyword>
<name>A0A4P7SNZ3_9CELL</name>
<feature type="compositionally biased region" description="Low complexity" evidence="5">
    <location>
        <begin position="1"/>
        <end position="31"/>
    </location>
</feature>
<organism evidence="7 8">
    <name type="scientific">Cellulomonas shaoxiangyii</name>
    <dbReference type="NCBI Taxonomy" id="2566013"/>
    <lineage>
        <taxon>Bacteria</taxon>
        <taxon>Bacillati</taxon>
        <taxon>Actinomycetota</taxon>
        <taxon>Actinomycetes</taxon>
        <taxon>Micrococcales</taxon>
        <taxon>Cellulomonadaceae</taxon>
        <taxon>Cellulomonas</taxon>
    </lineage>
</organism>
<evidence type="ECO:0000313" key="8">
    <source>
        <dbReference type="Proteomes" id="UP000296469"/>
    </source>
</evidence>
<dbReference type="InterPro" id="IPR001173">
    <property type="entry name" value="Glyco_trans_2-like"/>
</dbReference>
<dbReference type="Gene3D" id="3.90.550.10">
    <property type="entry name" value="Spore Coat Polysaccharide Biosynthesis Protein SpsA, Chain A"/>
    <property type="match status" value="1"/>
</dbReference>
<dbReference type="SUPFAM" id="SSF53448">
    <property type="entry name" value="Nucleotide-diphospho-sugar transferases"/>
    <property type="match status" value="1"/>
</dbReference>
<proteinExistence type="inferred from homology"/>
<protein>
    <submittedName>
        <fullName evidence="7">Glycosyltransferase</fullName>
    </submittedName>
</protein>
<dbReference type="EMBL" id="CP039291">
    <property type="protein sequence ID" value="QCB95277.1"/>
    <property type="molecule type" value="Genomic_DNA"/>
</dbReference>
<evidence type="ECO:0000256" key="3">
    <source>
        <dbReference type="ARBA" id="ARBA00022676"/>
    </source>
</evidence>
<dbReference type="Proteomes" id="UP000296469">
    <property type="component" value="Chromosome"/>
</dbReference>
<evidence type="ECO:0000313" key="7">
    <source>
        <dbReference type="EMBL" id="QCB95277.1"/>
    </source>
</evidence>
<evidence type="ECO:0000256" key="2">
    <source>
        <dbReference type="ARBA" id="ARBA00006739"/>
    </source>
</evidence>
<feature type="compositionally biased region" description="Basic and acidic residues" evidence="5">
    <location>
        <begin position="397"/>
        <end position="409"/>
    </location>
</feature>
<evidence type="ECO:0000259" key="6">
    <source>
        <dbReference type="Pfam" id="PF00535"/>
    </source>
</evidence>
<dbReference type="Pfam" id="PF00535">
    <property type="entry name" value="Glycos_transf_2"/>
    <property type="match status" value="1"/>
</dbReference>
<dbReference type="KEGG" id="celz:E5225_08355"/>
<dbReference type="PANTHER" id="PTHR43179:SF12">
    <property type="entry name" value="GALACTOFURANOSYLTRANSFERASE GLFT2"/>
    <property type="match status" value="1"/>
</dbReference>
<dbReference type="InterPro" id="IPR029044">
    <property type="entry name" value="Nucleotide-diphossugar_trans"/>
</dbReference>
<dbReference type="RefSeq" id="WP_135972791.1">
    <property type="nucleotide sequence ID" value="NZ_CP039291.1"/>
</dbReference>
<dbReference type="AlphaFoldDB" id="A0A4P7SNZ3"/>
<keyword evidence="3" id="KW-0328">Glycosyltransferase</keyword>
<dbReference type="PANTHER" id="PTHR43179">
    <property type="entry name" value="RHAMNOSYLTRANSFERASE WBBL"/>
    <property type="match status" value="1"/>
</dbReference>
<sequence length="409" mass="43140">MTGTPSTSDAASTPTATAGAPAPRGAAPGSAEGWVRPVEDERVSVVVMSRDRRDELLGTLRRHAAPVVLVDNASGDGTTPAVRAAVPDVTVLPLPENVGAYARTLGARAVTTPYVAFADDDSWWAPGSLRVAADWLTAHPDVAAVQAHVLVGAEDRPDSFCEVLAASPLPRPAGVDRPVLLGFIACAAMVRRDAFLDVGGFDDLVRFPGEEERLSLDLAARGWSVAYLDTATVHHHPSPRRSDPAARQAAIVRSAVLTAVLRLPWSRVARRVAGAWADPAGRRGLRRALRDVPRAMRRRRVVPPHVRDLLAVLDRADAVPAAGTPAPVAGGAGAGQGGPMSEETVHPAQQRPETDLPENQPMPGSREDAAQPSPGDTQDQAVRRIYPSDPTGQDPDPLVHDPRPDESGA</sequence>
<reference evidence="7 8" key="1">
    <citation type="submission" date="2019-04" db="EMBL/GenBank/DDBJ databases">
        <title>Isolation and identification of Cellulomonas shaoxiangyii sp. Nov. isolated from feces of the Tibetan antelopes (Pantholops hodgsonii) in the Qinghai-Tibet plateau of China.</title>
        <authorList>
            <person name="Tian Z."/>
        </authorList>
    </citation>
    <scope>NUCLEOTIDE SEQUENCE [LARGE SCALE GENOMIC DNA]</scope>
    <source>
        <strain evidence="7 8">Z28</strain>
    </source>
</reference>